<keyword evidence="2" id="KW-1185">Reference proteome</keyword>
<dbReference type="Gene3D" id="1.20.1290.10">
    <property type="entry name" value="AhpD-like"/>
    <property type="match status" value="1"/>
</dbReference>
<evidence type="ECO:0000313" key="2">
    <source>
        <dbReference type="Proteomes" id="UP001363622"/>
    </source>
</evidence>
<gene>
    <name evidence="1" type="ORF">IWZ03DRAFT_328109</name>
</gene>
<dbReference type="Proteomes" id="UP001363622">
    <property type="component" value="Unassembled WGS sequence"/>
</dbReference>
<organism evidence="1 2">
    <name type="scientific">Phyllosticta citriasiana</name>
    <dbReference type="NCBI Taxonomy" id="595635"/>
    <lineage>
        <taxon>Eukaryota</taxon>
        <taxon>Fungi</taxon>
        <taxon>Dikarya</taxon>
        <taxon>Ascomycota</taxon>
        <taxon>Pezizomycotina</taxon>
        <taxon>Dothideomycetes</taxon>
        <taxon>Dothideomycetes incertae sedis</taxon>
        <taxon>Botryosphaeriales</taxon>
        <taxon>Phyllostictaceae</taxon>
        <taxon>Phyllosticta</taxon>
    </lineage>
</organism>
<proteinExistence type="predicted"/>
<dbReference type="EMBL" id="JBBPHU010000004">
    <property type="protein sequence ID" value="KAK7518991.1"/>
    <property type="molecule type" value="Genomic_DNA"/>
</dbReference>
<name>A0ABR1KRE2_9PEZI</name>
<dbReference type="PANTHER" id="PTHR28180">
    <property type="entry name" value="CONSERVED MITOCHONDRIAL PROTEIN-RELATED"/>
    <property type="match status" value="1"/>
</dbReference>
<reference evidence="1 2" key="1">
    <citation type="submission" date="2024-04" db="EMBL/GenBank/DDBJ databases">
        <title>Phyllosticta paracitricarpa is synonymous to the EU quarantine fungus P. citricarpa based on phylogenomic analyses.</title>
        <authorList>
            <consortium name="Lawrence Berkeley National Laboratory"/>
            <person name="Van Ingen-Buijs V.A."/>
            <person name="Van Westerhoven A.C."/>
            <person name="Haridas S."/>
            <person name="Skiadas P."/>
            <person name="Martin F."/>
            <person name="Groenewald J.Z."/>
            <person name="Crous P.W."/>
            <person name="Seidl M.F."/>
        </authorList>
    </citation>
    <scope>NUCLEOTIDE SEQUENCE [LARGE SCALE GENOMIC DNA]</scope>
    <source>
        <strain evidence="1 2">CBS 123371</strain>
    </source>
</reference>
<sequence>MSKLSEPLKALINARFALPDVTPAPKSIHSVFERIARDAASKDVGVPAWLTIATATSMTLNSPASLTTLYNLAAAGHDEAHGIRTAELMREVGLKCISFNGIPRVINNLGAFRASLPPAVARGLSTQPTREPTSQNIDDTKARGVGLWTSIYRPFDRKLLDKLAASHPDLPVHIVNSHYAALLSDPPLPPGENARPRVGRVLTPLVAISCLRAQTGVGPQVVSHVFGLRKAFEDERGQATKEEPEAVQGGRWLASDEGNLWILGTVDAILKAFEDEVGARTTFAPGLRSKL</sequence>
<dbReference type="InterPro" id="IPR029032">
    <property type="entry name" value="AhpD-like"/>
</dbReference>
<protein>
    <submittedName>
        <fullName evidence="1">Uncharacterized protein</fullName>
    </submittedName>
</protein>
<dbReference type="PANTHER" id="PTHR28180:SF2">
    <property type="entry name" value="PEROXISOMAL PROTEIN 2"/>
    <property type="match status" value="1"/>
</dbReference>
<comment type="caution">
    <text evidence="1">The sequence shown here is derived from an EMBL/GenBank/DDBJ whole genome shotgun (WGS) entry which is preliminary data.</text>
</comment>
<dbReference type="SUPFAM" id="SSF69118">
    <property type="entry name" value="AhpD-like"/>
    <property type="match status" value="1"/>
</dbReference>
<accession>A0ABR1KRE2</accession>
<evidence type="ECO:0000313" key="1">
    <source>
        <dbReference type="EMBL" id="KAK7518991.1"/>
    </source>
</evidence>
<dbReference type="InterPro" id="IPR052999">
    <property type="entry name" value="PTS1_Protein"/>
</dbReference>